<sequence>MMKMNRKIKKALILGAVCGAVLGMALTFAAASKALDKKEDTMAKTHEKLKAENKDLQSKLKQQKSVEAAAVLSKQEPENWELVLVNDDYPLDQEYQPELAEITEGRSVDSRILEDTKQMLEDAQAGGLKMYICSAYRSYDDQKTVFNETMQNWVNQGSSLLDAYNETKKSVAVPGYSEHATGLALDITSEEYQDLDEKQADTAESKWLAENCYKYGFILRYPPEKADITGIIYEPWHYRYVGKEAAKEIKEKGITLEEYLGVK</sequence>
<keyword evidence="2" id="KW-0732">Signal</keyword>
<keyword evidence="4" id="KW-0378">Hydrolase</keyword>
<accession>A0A3E2WJR7</accession>
<dbReference type="Gene3D" id="3.30.1380.10">
    <property type="match status" value="1"/>
</dbReference>
<dbReference type="InterPro" id="IPR052179">
    <property type="entry name" value="DD-CPase-like"/>
</dbReference>
<dbReference type="GO" id="GO:0004180">
    <property type="term" value="F:carboxypeptidase activity"/>
    <property type="evidence" value="ECO:0007669"/>
    <property type="project" value="UniProtKB-KW"/>
</dbReference>
<dbReference type="InterPro" id="IPR058193">
    <property type="entry name" value="VanY/YodJ_core_dom"/>
</dbReference>
<reference evidence="4 5" key="1">
    <citation type="submission" date="2018-08" db="EMBL/GenBank/DDBJ databases">
        <title>A genome reference for cultivated species of the human gut microbiota.</title>
        <authorList>
            <person name="Zou Y."/>
            <person name="Xue W."/>
            <person name="Luo G."/>
        </authorList>
    </citation>
    <scope>NUCLEOTIDE SEQUENCE [LARGE SCALE GENOMIC DNA]</scope>
    <source>
        <strain evidence="4 5">AF19-21</strain>
    </source>
</reference>
<evidence type="ECO:0000256" key="1">
    <source>
        <dbReference type="SAM" id="Coils"/>
    </source>
</evidence>
<dbReference type="InterPro" id="IPR003709">
    <property type="entry name" value="VanY-like_core_dom"/>
</dbReference>
<dbReference type="AlphaFoldDB" id="A0A3E2WJR7"/>
<feature type="domain" description="D-alanyl-D-alanine carboxypeptidase-like core" evidence="3">
    <location>
        <begin position="107"/>
        <end position="243"/>
    </location>
</feature>
<evidence type="ECO:0000259" key="3">
    <source>
        <dbReference type="Pfam" id="PF02557"/>
    </source>
</evidence>
<evidence type="ECO:0000256" key="2">
    <source>
        <dbReference type="SAM" id="SignalP"/>
    </source>
</evidence>
<organism evidence="4 5">
    <name type="scientific">Hungatella hathewayi</name>
    <dbReference type="NCBI Taxonomy" id="154046"/>
    <lineage>
        <taxon>Bacteria</taxon>
        <taxon>Bacillati</taxon>
        <taxon>Bacillota</taxon>
        <taxon>Clostridia</taxon>
        <taxon>Lachnospirales</taxon>
        <taxon>Lachnospiraceae</taxon>
        <taxon>Hungatella</taxon>
    </lineage>
</organism>
<dbReference type="CDD" id="cd14852">
    <property type="entry name" value="LD-carboxypeptidase"/>
    <property type="match status" value="1"/>
</dbReference>
<evidence type="ECO:0000313" key="4">
    <source>
        <dbReference type="EMBL" id="RGC27284.1"/>
    </source>
</evidence>
<dbReference type="Proteomes" id="UP000261111">
    <property type="component" value="Unassembled WGS sequence"/>
</dbReference>
<keyword evidence="4" id="KW-0121">Carboxypeptidase</keyword>
<dbReference type="PANTHER" id="PTHR34385">
    <property type="entry name" value="D-ALANYL-D-ALANINE CARBOXYPEPTIDASE"/>
    <property type="match status" value="1"/>
</dbReference>
<evidence type="ECO:0000313" key="5">
    <source>
        <dbReference type="Proteomes" id="UP000261111"/>
    </source>
</evidence>
<keyword evidence="1" id="KW-0175">Coiled coil</keyword>
<dbReference type="SUPFAM" id="SSF55166">
    <property type="entry name" value="Hedgehog/DD-peptidase"/>
    <property type="match status" value="1"/>
</dbReference>
<dbReference type="InterPro" id="IPR009045">
    <property type="entry name" value="Zn_M74/Hedgehog-like"/>
</dbReference>
<keyword evidence="4" id="KW-0645">Protease</keyword>
<name>A0A3E2WJR7_9FIRM</name>
<feature type="coiled-coil region" evidence="1">
    <location>
        <begin position="35"/>
        <end position="66"/>
    </location>
</feature>
<comment type="caution">
    <text evidence="4">The sequence shown here is derived from an EMBL/GenBank/DDBJ whole genome shotgun (WGS) entry which is preliminary data.</text>
</comment>
<dbReference type="Pfam" id="PF02557">
    <property type="entry name" value="VanY"/>
    <property type="match status" value="1"/>
</dbReference>
<gene>
    <name evidence="4" type="ORF">DWX41_18640</name>
</gene>
<feature type="chain" id="PRO_5038917315" evidence="2">
    <location>
        <begin position="30"/>
        <end position="263"/>
    </location>
</feature>
<protein>
    <submittedName>
        <fullName evidence="4">D-alanyl-D-alanine carboxypeptidase family protein</fullName>
    </submittedName>
</protein>
<dbReference type="PANTHER" id="PTHR34385:SF1">
    <property type="entry name" value="PEPTIDOGLYCAN L-ALANYL-D-GLUTAMATE ENDOPEPTIDASE CWLK"/>
    <property type="match status" value="1"/>
</dbReference>
<proteinExistence type="predicted"/>
<dbReference type="EMBL" id="QVIA01000025">
    <property type="protein sequence ID" value="RGC27284.1"/>
    <property type="molecule type" value="Genomic_DNA"/>
</dbReference>
<dbReference type="GO" id="GO:0006508">
    <property type="term" value="P:proteolysis"/>
    <property type="evidence" value="ECO:0007669"/>
    <property type="project" value="InterPro"/>
</dbReference>
<feature type="signal peptide" evidence="2">
    <location>
        <begin position="1"/>
        <end position="29"/>
    </location>
</feature>